<accession>X1J370</accession>
<dbReference type="EMBL" id="BARU01026562">
    <property type="protein sequence ID" value="GAH64228.1"/>
    <property type="molecule type" value="Genomic_DNA"/>
</dbReference>
<proteinExistence type="predicted"/>
<comment type="caution">
    <text evidence="2">The sequence shown here is derived from an EMBL/GenBank/DDBJ whole genome shotgun (WGS) entry which is preliminary data.</text>
</comment>
<protein>
    <submittedName>
        <fullName evidence="2">Uncharacterized protein</fullName>
    </submittedName>
</protein>
<gene>
    <name evidence="2" type="ORF">S03H2_42653</name>
</gene>
<evidence type="ECO:0000313" key="2">
    <source>
        <dbReference type="EMBL" id="GAH64228.1"/>
    </source>
</evidence>
<reference evidence="2" key="1">
    <citation type="journal article" date="2014" name="Front. Microbiol.">
        <title>High frequency of phylogenetically diverse reductive dehalogenase-homologous genes in deep subseafloor sedimentary metagenomes.</title>
        <authorList>
            <person name="Kawai M."/>
            <person name="Futagami T."/>
            <person name="Toyoda A."/>
            <person name="Takaki Y."/>
            <person name="Nishi S."/>
            <person name="Hori S."/>
            <person name="Arai W."/>
            <person name="Tsubouchi T."/>
            <person name="Morono Y."/>
            <person name="Uchiyama I."/>
            <person name="Ito T."/>
            <person name="Fujiyama A."/>
            <person name="Inagaki F."/>
            <person name="Takami H."/>
        </authorList>
    </citation>
    <scope>NUCLEOTIDE SEQUENCE</scope>
    <source>
        <strain evidence="2">Expedition CK06-06</strain>
    </source>
</reference>
<name>X1J370_9ZZZZ</name>
<feature type="compositionally biased region" description="Polar residues" evidence="1">
    <location>
        <begin position="13"/>
        <end position="22"/>
    </location>
</feature>
<dbReference type="AlphaFoldDB" id="X1J370"/>
<feature type="compositionally biased region" description="Basic and acidic residues" evidence="1">
    <location>
        <begin position="42"/>
        <end position="54"/>
    </location>
</feature>
<organism evidence="2">
    <name type="scientific">marine sediment metagenome</name>
    <dbReference type="NCBI Taxonomy" id="412755"/>
    <lineage>
        <taxon>unclassified sequences</taxon>
        <taxon>metagenomes</taxon>
        <taxon>ecological metagenomes</taxon>
    </lineage>
</organism>
<evidence type="ECO:0000256" key="1">
    <source>
        <dbReference type="SAM" id="MobiDB-lite"/>
    </source>
</evidence>
<feature type="region of interest" description="Disordered" evidence="1">
    <location>
        <begin position="1"/>
        <end position="54"/>
    </location>
</feature>
<sequence>MKEMRASPDYSGHSCSANGDSQCSHDDSCTPENPKRLKKGIHCGEKPHCEQNQN</sequence>